<dbReference type="InterPro" id="IPR036621">
    <property type="entry name" value="Anticodon-bd_dom_sf"/>
</dbReference>
<sequence length="585" mass="62317">MSTKTLTPAELARREKQKAAQAAAKLRQAAGAPTKKERKKRKRDVAAGVAPEPKKPNNSGAKASSGGGAAWRKREFAGKGRNEFKRKREAEDELAAEAAGRTVHDVVIVPIFWRTRPGEEDAVVGEAERIKRLIAKVGDTKVKLDVWVDRTHKKSPGQKLQFWEAVGVKWRVELGPDDVRAKRCVVSCAGGSGYESNIKVKDVSSVRRGAIYHVLRDKLGMDKIPDDVEENPELDANHEEEADSAVKKWNALSNAPRLAATRPKPPKLKIDVHAKPSNKKTTFGDDDLDDSQYALGGDGADSDSDSDGDSVEEKKKKQEGIFNEIDENDDVSELMPRNEEAELAILNDFVEALIDLAARRLVAADALAAADALSAAAPGAADALAPAAAAALVEAHARDDAARRDRHDAVVRVVAAAARAAAPGAEVRADAPLYGFVPPELLKPSPAKARPLNRRVDVTVRDGDAFRFAEVTVLARGDGGALDRALAEKAAKYDDLPTAPVVVAADAVSGALLPDADAVASALIAAALLRPEAADAFAADVAAALVARAAAPLRDAAKKPRKRAFAAPKRTRRARRAAKDDNVTS</sequence>
<dbReference type="RefSeq" id="XP_009032248.1">
    <property type="nucleotide sequence ID" value="XM_009034000.1"/>
</dbReference>
<dbReference type="OrthoDB" id="443444at2759"/>
<dbReference type="AlphaFoldDB" id="F0XVE7"/>
<feature type="region of interest" description="Disordered" evidence="1">
    <location>
        <begin position="554"/>
        <end position="585"/>
    </location>
</feature>
<evidence type="ECO:0008006" key="4">
    <source>
        <dbReference type="Google" id="ProtNLM"/>
    </source>
</evidence>
<feature type="compositionally biased region" description="Acidic residues" evidence="1">
    <location>
        <begin position="300"/>
        <end position="310"/>
    </location>
</feature>
<dbReference type="Gene3D" id="3.40.50.800">
    <property type="entry name" value="Anticodon-binding domain"/>
    <property type="match status" value="1"/>
</dbReference>
<name>F0XVE7_AURAN</name>
<dbReference type="InParanoid" id="F0XVE7"/>
<organism evidence="3">
    <name type="scientific">Aureococcus anophagefferens</name>
    <name type="common">Harmful bloom alga</name>
    <dbReference type="NCBI Taxonomy" id="44056"/>
    <lineage>
        <taxon>Eukaryota</taxon>
        <taxon>Sar</taxon>
        <taxon>Stramenopiles</taxon>
        <taxon>Ochrophyta</taxon>
        <taxon>Pelagophyceae</taxon>
        <taxon>Pelagomonadales</taxon>
        <taxon>Pelagomonadaceae</taxon>
        <taxon>Aureococcus</taxon>
    </lineage>
</organism>
<dbReference type="SUPFAM" id="SSF52954">
    <property type="entry name" value="Class II aaRS ABD-related"/>
    <property type="match status" value="1"/>
</dbReference>
<accession>F0XVE7</accession>
<feature type="region of interest" description="Disordered" evidence="1">
    <location>
        <begin position="1"/>
        <end position="86"/>
    </location>
</feature>
<feature type="compositionally biased region" description="Low complexity" evidence="1">
    <location>
        <begin position="19"/>
        <end position="32"/>
    </location>
</feature>
<feature type="compositionally biased region" description="Basic and acidic residues" evidence="1">
    <location>
        <begin position="72"/>
        <end position="86"/>
    </location>
</feature>
<evidence type="ECO:0000313" key="3">
    <source>
        <dbReference type="Proteomes" id="UP000002729"/>
    </source>
</evidence>
<feature type="compositionally biased region" description="Acidic residues" evidence="1">
    <location>
        <begin position="227"/>
        <end position="242"/>
    </location>
</feature>
<proteinExistence type="predicted"/>
<dbReference type="GeneID" id="20223052"/>
<gene>
    <name evidence="2" type="ORF">AURANDRAFT_60530</name>
</gene>
<dbReference type="Proteomes" id="UP000002729">
    <property type="component" value="Unassembled WGS sequence"/>
</dbReference>
<evidence type="ECO:0000313" key="2">
    <source>
        <dbReference type="EMBL" id="EGB12582.1"/>
    </source>
</evidence>
<feature type="region of interest" description="Disordered" evidence="1">
    <location>
        <begin position="255"/>
        <end position="328"/>
    </location>
</feature>
<reference evidence="2 3" key="1">
    <citation type="journal article" date="2011" name="Proc. Natl. Acad. Sci. U.S.A.">
        <title>Niche of harmful alga Aureococcus anophagefferens revealed through ecogenomics.</title>
        <authorList>
            <person name="Gobler C.J."/>
            <person name="Berry D.L."/>
            <person name="Dyhrman S.T."/>
            <person name="Wilhelm S.W."/>
            <person name="Salamov A."/>
            <person name="Lobanov A.V."/>
            <person name="Zhang Y."/>
            <person name="Collier J.L."/>
            <person name="Wurch L.L."/>
            <person name="Kustka A.B."/>
            <person name="Dill B.D."/>
            <person name="Shah M."/>
            <person name="VerBerkmoes N.C."/>
            <person name="Kuo A."/>
            <person name="Terry A."/>
            <person name="Pangilinan J."/>
            <person name="Lindquist E.A."/>
            <person name="Lucas S."/>
            <person name="Paulsen I.T."/>
            <person name="Hattenrath-Lehmann T.K."/>
            <person name="Talmage S.C."/>
            <person name="Walker E.A."/>
            <person name="Koch F."/>
            <person name="Burson A.M."/>
            <person name="Marcoval M.A."/>
            <person name="Tang Y.Z."/>
            <person name="Lecleir G.R."/>
            <person name="Coyne K.J."/>
            <person name="Berg G.M."/>
            <person name="Bertrand E.M."/>
            <person name="Saito M.A."/>
            <person name="Gladyshev V.N."/>
            <person name="Grigoriev I.V."/>
        </authorList>
    </citation>
    <scope>NUCLEOTIDE SEQUENCE [LARGE SCALE GENOMIC DNA]</scope>
    <source>
        <strain evidence="3">CCMP 1984</strain>
    </source>
</reference>
<keyword evidence="3" id="KW-1185">Reference proteome</keyword>
<dbReference type="EMBL" id="GL833120">
    <property type="protein sequence ID" value="EGB12582.1"/>
    <property type="molecule type" value="Genomic_DNA"/>
</dbReference>
<protein>
    <recommendedName>
        <fullName evidence="4">Anticodon-binding domain-containing protein</fullName>
    </recommendedName>
</protein>
<feature type="region of interest" description="Disordered" evidence="1">
    <location>
        <begin position="223"/>
        <end position="242"/>
    </location>
</feature>
<feature type="compositionally biased region" description="Basic residues" evidence="1">
    <location>
        <begin position="559"/>
        <end position="576"/>
    </location>
</feature>
<dbReference type="KEGG" id="aaf:AURANDRAFT_60530"/>
<evidence type="ECO:0000256" key="1">
    <source>
        <dbReference type="SAM" id="MobiDB-lite"/>
    </source>
</evidence>